<evidence type="ECO:0000313" key="8">
    <source>
        <dbReference type="Proteomes" id="UP000827889"/>
    </source>
</evidence>
<keyword evidence="3 6" id="KW-0812">Transmembrane</keyword>
<evidence type="ECO:0000256" key="2">
    <source>
        <dbReference type="ARBA" id="ARBA00009045"/>
    </source>
</evidence>
<accession>A0ABM3H4V5</accession>
<feature type="transmembrane region" description="Helical" evidence="6">
    <location>
        <begin position="155"/>
        <end position="172"/>
    </location>
</feature>
<evidence type="ECO:0000256" key="1">
    <source>
        <dbReference type="ARBA" id="ARBA00004141"/>
    </source>
</evidence>
<feature type="transmembrane region" description="Helical" evidence="6">
    <location>
        <begin position="102"/>
        <end position="120"/>
    </location>
</feature>
<protein>
    <submittedName>
        <fullName evidence="9">RHOMBOID-like protein 10, chloroplastic</fullName>
    </submittedName>
</protein>
<dbReference type="InterPro" id="IPR035952">
    <property type="entry name" value="Rhomboid-like_sf"/>
</dbReference>
<evidence type="ECO:0000256" key="6">
    <source>
        <dbReference type="SAM" id="Phobius"/>
    </source>
</evidence>
<keyword evidence="5 6" id="KW-0472">Membrane</keyword>
<dbReference type="PANTHER" id="PTHR43731:SF26">
    <property type="entry name" value="RHOMBOID-LIKE PROTEIN 10, CHLOROPLASTIC"/>
    <property type="match status" value="1"/>
</dbReference>
<evidence type="ECO:0000256" key="3">
    <source>
        <dbReference type="ARBA" id="ARBA00022692"/>
    </source>
</evidence>
<evidence type="ECO:0000313" key="9">
    <source>
        <dbReference type="RefSeq" id="XP_048131618.1"/>
    </source>
</evidence>
<comment type="similarity">
    <text evidence="2">Belongs to the peptidase S54 family.</text>
</comment>
<evidence type="ECO:0000256" key="4">
    <source>
        <dbReference type="ARBA" id="ARBA00022989"/>
    </source>
</evidence>
<gene>
    <name evidence="9" type="primary">LOC125314167</name>
</gene>
<evidence type="ECO:0000259" key="7">
    <source>
        <dbReference type="Pfam" id="PF01694"/>
    </source>
</evidence>
<organism evidence="8 9">
    <name type="scientific">Rhodamnia argentea</name>
    <dbReference type="NCBI Taxonomy" id="178133"/>
    <lineage>
        <taxon>Eukaryota</taxon>
        <taxon>Viridiplantae</taxon>
        <taxon>Streptophyta</taxon>
        <taxon>Embryophyta</taxon>
        <taxon>Tracheophyta</taxon>
        <taxon>Spermatophyta</taxon>
        <taxon>Magnoliopsida</taxon>
        <taxon>eudicotyledons</taxon>
        <taxon>Gunneridae</taxon>
        <taxon>Pentapetalae</taxon>
        <taxon>rosids</taxon>
        <taxon>malvids</taxon>
        <taxon>Myrtales</taxon>
        <taxon>Myrtaceae</taxon>
        <taxon>Myrtoideae</taxon>
        <taxon>Myrteae</taxon>
        <taxon>Australasian group</taxon>
        <taxon>Rhodamnia</taxon>
    </lineage>
</organism>
<dbReference type="SUPFAM" id="SSF144091">
    <property type="entry name" value="Rhomboid-like"/>
    <property type="match status" value="1"/>
</dbReference>
<evidence type="ECO:0000256" key="5">
    <source>
        <dbReference type="ARBA" id="ARBA00023136"/>
    </source>
</evidence>
<reference evidence="9" key="1">
    <citation type="submission" date="2025-08" db="UniProtKB">
        <authorList>
            <consortium name="RefSeq"/>
        </authorList>
    </citation>
    <scope>IDENTIFICATION</scope>
    <source>
        <tissue evidence="9">Leaf</tissue>
    </source>
</reference>
<dbReference type="PANTHER" id="PTHR43731">
    <property type="entry name" value="RHOMBOID PROTEASE"/>
    <property type="match status" value="1"/>
</dbReference>
<proteinExistence type="inferred from homology"/>
<dbReference type="Gene3D" id="1.20.1540.10">
    <property type="entry name" value="Rhomboid-like"/>
    <property type="match status" value="1"/>
</dbReference>
<keyword evidence="8" id="KW-1185">Reference proteome</keyword>
<dbReference type="GeneID" id="125314167"/>
<sequence>MTDVFLTINILVYCGQVATWGKLLAWGAQVNHLIDKGQWWRLATSNFLHENVTHLLLNCLGLNAIGPKVEAVAGPERFLLVYVTSGIASSAMSYRFNKASSVGASGAFFGLVGYLAVHFLRHRGLTGDADKGLDYIGQILLYNMILGLMIKRIDYWAHVGGFLGGAAASWLLDPTGKLEYRSGDGRKAIDDIKGTEDPGAANESVHAI</sequence>
<dbReference type="Pfam" id="PF01694">
    <property type="entry name" value="Rhomboid"/>
    <property type="match status" value="1"/>
</dbReference>
<dbReference type="InterPro" id="IPR022764">
    <property type="entry name" value="Peptidase_S54_rhomboid_dom"/>
</dbReference>
<name>A0ABM3H4V5_9MYRT</name>
<feature type="transmembrane region" description="Helical" evidence="6">
    <location>
        <begin position="132"/>
        <end position="149"/>
    </location>
</feature>
<keyword evidence="4 6" id="KW-1133">Transmembrane helix</keyword>
<feature type="domain" description="Peptidase S54 rhomboid" evidence="7">
    <location>
        <begin position="36"/>
        <end position="172"/>
    </location>
</feature>
<dbReference type="Proteomes" id="UP000827889">
    <property type="component" value="Chromosome 3"/>
</dbReference>
<dbReference type="RefSeq" id="XP_048131618.1">
    <property type="nucleotide sequence ID" value="XM_048275661.1"/>
</dbReference>
<dbReference type="InterPro" id="IPR050925">
    <property type="entry name" value="Rhomboid_protease_S54"/>
</dbReference>
<comment type="subcellular location">
    <subcellularLocation>
        <location evidence="1">Membrane</location>
        <topology evidence="1">Multi-pass membrane protein</topology>
    </subcellularLocation>
</comment>